<sequence length="529" mass="57954">MKLGYKFKLPTLLGLGLMILGLSCDDDPADDVALPETSHRVVMTSEMDFDNKVNLNEDITFGDVSTGVENRTWTFPEGVVDIAGSDNDATSSEATVRAYFKKIGDHEVKLQQTFQSDAYVGTTKMGKELDTTFIVRVLGAVKVSISANIVNSDGTLGDALTIGDNAKNEVMAGSTVRYTVATEGEPENYIWTVNGGDPESSEVFENELDVKYKKLGSYDFSFAANRERPEGGTEVTYKNLITIIPSTEPVTLDAVNEKDGNIALNFSREMEESTLNPEDFSVSVVNGGADVPVTIESVTVDPDEGNLVIIKLAGNQIYNDDTVTVSYTAGSMATTDAYPAESFTDQQVVFKGENIFEGSAFDYSFENYTAANWPYQWWGAPYDGYTFEISTAQTYDGAKSAYVEMQPNGGMIIANVDSDNAAIPFSFETGQWYEIGIWVYVESVNPPDTGDMFNADVRFFWFPDVDWGVGPNPDLTAIPAGEWVYSSQLVQFSSEAPQTFSIRGYNASNTTATRFYMDNISISKASLRP</sequence>
<reference evidence="2 3" key="2">
    <citation type="journal article" date="2012" name="Environ. Microbiol.">
        <title>Characterization of the first alginolytic operons in a marine bacterium: from their emergence in marine Flavobacteriia to their independent transfers to marine Proteobacteria and human gut Bacteroides.</title>
        <authorList>
            <person name="Thomas F."/>
            <person name="Barbeyron T."/>
            <person name="Tonon T."/>
            <person name="Genicot S."/>
            <person name="Czjzek M."/>
            <person name="Michel G."/>
        </authorList>
    </citation>
    <scope>NUCLEOTIDE SEQUENCE [LARGE SCALE GENOMIC DNA]</scope>
    <source>
        <strain evidence="3">DSM 12802 / CCUG 47099 / CIP 106680 / NCIMB 13871 / Dsij</strain>
    </source>
</reference>
<dbReference type="KEGG" id="zga:ZOBELLIA_2296"/>
<dbReference type="HOGENOM" id="CLU_519484_0_0_10"/>
<proteinExistence type="predicted"/>
<name>G0LBU0_ZOBGA</name>
<organism evidence="2 3">
    <name type="scientific">Zobellia galactanivorans (strain DSM 12802 / CCUG 47099 / CIP 106680 / NCIMB 13871 / Dsij)</name>
    <dbReference type="NCBI Taxonomy" id="63186"/>
    <lineage>
        <taxon>Bacteria</taxon>
        <taxon>Pseudomonadati</taxon>
        <taxon>Bacteroidota</taxon>
        <taxon>Flavobacteriia</taxon>
        <taxon>Flavobacteriales</taxon>
        <taxon>Flavobacteriaceae</taxon>
        <taxon>Zobellia</taxon>
    </lineage>
</organism>
<reference evidence="3" key="1">
    <citation type="submission" date="2009-07" db="EMBL/GenBank/DDBJ databases">
        <title>Complete genome sequence of Zobellia galactanivorans Dsij.</title>
        <authorList>
            <consortium name="Genoscope - CEA"/>
        </authorList>
    </citation>
    <scope>NUCLEOTIDE SEQUENCE [LARGE SCALE GENOMIC DNA]</scope>
    <source>
        <strain evidence="3">DSM 12802 / CCUG 47099 / CIP 106680 / NCIMB 13871 / Dsij</strain>
    </source>
</reference>
<dbReference type="PROSITE" id="PS51257">
    <property type="entry name" value="PROKAR_LIPOPROTEIN"/>
    <property type="match status" value="1"/>
</dbReference>
<protein>
    <submittedName>
        <fullName evidence="2">Conserved lipoprotein containing CBM22</fullName>
    </submittedName>
</protein>
<dbReference type="Proteomes" id="UP000008898">
    <property type="component" value="Chromosome"/>
</dbReference>
<dbReference type="RefSeq" id="WP_013993651.1">
    <property type="nucleotide sequence ID" value="NC_015844.1"/>
</dbReference>
<gene>
    <name evidence="2" type="ordered locus">zobellia_2296</name>
</gene>
<evidence type="ECO:0000313" key="2">
    <source>
        <dbReference type="EMBL" id="CAZ96451.1"/>
    </source>
</evidence>
<evidence type="ECO:0000313" key="3">
    <source>
        <dbReference type="Proteomes" id="UP000008898"/>
    </source>
</evidence>
<dbReference type="OrthoDB" id="832237at2"/>
<dbReference type="STRING" id="63186.ZOBELLIA_2296"/>
<keyword evidence="1" id="KW-0732">Signal</keyword>
<dbReference type="Gene3D" id="2.60.40.1220">
    <property type="match status" value="1"/>
</dbReference>
<dbReference type="EMBL" id="FP476056">
    <property type="protein sequence ID" value="CAZ96451.1"/>
    <property type="molecule type" value="Genomic_DNA"/>
</dbReference>
<dbReference type="Gene3D" id="2.60.120.260">
    <property type="entry name" value="Galactose-binding domain-like"/>
    <property type="match status" value="1"/>
</dbReference>
<accession>G0LBU0</accession>
<evidence type="ECO:0000256" key="1">
    <source>
        <dbReference type="ARBA" id="ARBA00022729"/>
    </source>
</evidence>
<keyword evidence="2" id="KW-0449">Lipoprotein</keyword>
<dbReference type="AlphaFoldDB" id="G0LBU0"/>
<keyword evidence="3" id="KW-1185">Reference proteome</keyword>
<dbReference type="InterPro" id="IPR014755">
    <property type="entry name" value="Cu-Rt/internalin_Ig-like"/>
</dbReference>